<dbReference type="Proteomes" id="UP000434172">
    <property type="component" value="Unassembled WGS sequence"/>
</dbReference>
<feature type="region of interest" description="Disordered" evidence="1">
    <location>
        <begin position="279"/>
        <end position="304"/>
    </location>
</feature>
<evidence type="ECO:0000313" key="4">
    <source>
        <dbReference type="Proteomes" id="UP000434172"/>
    </source>
</evidence>
<dbReference type="CDD" id="cd18316">
    <property type="entry name" value="BTB_POZ_KCTD-like"/>
    <property type="match status" value="1"/>
</dbReference>
<feature type="compositionally biased region" description="Low complexity" evidence="1">
    <location>
        <begin position="293"/>
        <end position="304"/>
    </location>
</feature>
<evidence type="ECO:0000313" key="3">
    <source>
        <dbReference type="EMBL" id="KAF0332096.1"/>
    </source>
</evidence>
<accession>A0A8H3ZXQ1</accession>
<dbReference type="PROSITE" id="PS50097">
    <property type="entry name" value="BTB"/>
    <property type="match status" value="1"/>
</dbReference>
<feature type="compositionally biased region" description="Polar residues" evidence="1">
    <location>
        <begin position="78"/>
        <end position="92"/>
    </location>
</feature>
<dbReference type="SUPFAM" id="SSF54695">
    <property type="entry name" value="POZ domain"/>
    <property type="match status" value="1"/>
</dbReference>
<feature type="compositionally biased region" description="Basic and acidic residues" evidence="1">
    <location>
        <begin position="166"/>
        <end position="189"/>
    </location>
</feature>
<feature type="compositionally biased region" description="Basic and acidic residues" evidence="1">
    <location>
        <begin position="648"/>
        <end position="677"/>
    </location>
</feature>
<proteinExistence type="predicted"/>
<organism evidence="3 4">
    <name type="scientific">Colletotrichum asianum</name>
    <dbReference type="NCBI Taxonomy" id="702518"/>
    <lineage>
        <taxon>Eukaryota</taxon>
        <taxon>Fungi</taxon>
        <taxon>Dikarya</taxon>
        <taxon>Ascomycota</taxon>
        <taxon>Pezizomycotina</taxon>
        <taxon>Sordariomycetes</taxon>
        <taxon>Hypocreomycetidae</taxon>
        <taxon>Glomerellales</taxon>
        <taxon>Glomerellaceae</taxon>
        <taxon>Colletotrichum</taxon>
        <taxon>Colletotrichum gloeosporioides species complex</taxon>
    </lineage>
</organism>
<protein>
    <recommendedName>
        <fullName evidence="2">BTB domain-containing protein</fullName>
    </recommendedName>
</protein>
<comment type="caution">
    <text evidence="3">The sequence shown here is derived from an EMBL/GenBank/DDBJ whole genome shotgun (WGS) entry which is preliminary data.</text>
</comment>
<dbReference type="Gene3D" id="3.30.710.10">
    <property type="entry name" value="Potassium Channel Kv1.1, Chain A"/>
    <property type="match status" value="1"/>
</dbReference>
<evidence type="ECO:0000256" key="1">
    <source>
        <dbReference type="SAM" id="MobiDB-lite"/>
    </source>
</evidence>
<feature type="region of interest" description="Disordered" evidence="1">
    <location>
        <begin position="425"/>
        <end position="447"/>
    </location>
</feature>
<evidence type="ECO:0000259" key="2">
    <source>
        <dbReference type="PROSITE" id="PS50097"/>
    </source>
</evidence>
<feature type="region of interest" description="Disordered" evidence="1">
    <location>
        <begin position="641"/>
        <end position="677"/>
    </location>
</feature>
<dbReference type="OrthoDB" id="2414723at2759"/>
<feature type="compositionally biased region" description="Low complexity" evidence="1">
    <location>
        <begin position="11"/>
        <end position="24"/>
    </location>
</feature>
<feature type="compositionally biased region" description="Basic and acidic residues" evidence="1">
    <location>
        <begin position="48"/>
        <end position="58"/>
    </location>
</feature>
<keyword evidence="4" id="KW-1185">Reference proteome</keyword>
<feature type="region of interest" description="Disordered" evidence="1">
    <location>
        <begin position="325"/>
        <end position="344"/>
    </location>
</feature>
<feature type="domain" description="BTB" evidence="2">
    <location>
        <begin position="475"/>
        <end position="536"/>
    </location>
</feature>
<name>A0A8H3ZXQ1_9PEZI</name>
<feature type="compositionally biased region" description="Polar residues" evidence="1">
    <location>
        <begin position="425"/>
        <end position="443"/>
    </location>
</feature>
<dbReference type="EMBL" id="WOWK01000001">
    <property type="protein sequence ID" value="KAF0332096.1"/>
    <property type="molecule type" value="Genomic_DNA"/>
</dbReference>
<sequence length="707" mass="78146">MELFRPESKTQPSSSPAAADQPAANTPKLAFSTTMPMPYQKFGTRRFRSADSSDEIQRKSLFGLFGGDKENPGAGTTPVASSSQGTSNSTDISMAPSERLDMMIAPTDGFQAENGAQIDQNASTNGVTDQVASGDKNTPEIASPTANNFSHITSLTEHINIANADAKSENGDSSEPDDHSSTQMSEKKVGKLPIYRHKRTDTAVKIVDRESADAVLLPSSTFSPVKSMRDTFSTQTEANPTPIHSSHLGETLAANKPAENTVLLPSVSYAVSHLPPRALPKIPTEKQEPDEVPPLTSSSYASLSPSHGVLKISGEVKKATDKRVHFSEDDDDDDGYSSDDSDKTVIAGENGLVAADNSSLSPDIWNEESKPKIYLKDGKPTLFQPTAEPDYYTNPLWSRQYPEILSDDPNVNPYAKDYADSLISQDGSESSFTDETSANTAYNTGPRVHLPYPGRGHQDIPPDPPGFVYPPPYKNKIVIMVGGRQFVSSANVLGRSPWFAHLFSLPISQWFRDGAFHIDNDPDLFSHILRYLRTGQYPFFWCERNGFDHAMYAMILQQARFYLLPQLEAWIMKKKYMDVVQSGVKHRKLTMLESEDWVHTVKLKRGDAFEIVGVTSTSGKSGLSHGYCGASHYEEGLDQDEQMDEQMDERKANQKNGEEQIEQKGEEQDIGDKSESKDEDLVHVFLTATRKKVDLEALTCEYDWQFP</sequence>
<dbReference type="InterPro" id="IPR011333">
    <property type="entry name" value="SKP1/BTB/POZ_sf"/>
</dbReference>
<gene>
    <name evidence="3" type="ORF">GQ607_000112</name>
</gene>
<feature type="region of interest" description="Disordered" evidence="1">
    <location>
        <begin position="166"/>
        <end position="193"/>
    </location>
</feature>
<dbReference type="InterPro" id="IPR000210">
    <property type="entry name" value="BTB/POZ_dom"/>
</dbReference>
<feature type="compositionally biased region" description="Polar residues" evidence="1">
    <location>
        <begin position="117"/>
        <end position="131"/>
    </location>
</feature>
<feature type="region of interest" description="Disordered" evidence="1">
    <location>
        <begin position="117"/>
        <end position="139"/>
    </location>
</feature>
<dbReference type="AlphaFoldDB" id="A0A8H3ZXQ1"/>
<feature type="compositionally biased region" description="Acidic residues" evidence="1">
    <location>
        <begin position="328"/>
        <end position="339"/>
    </location>
</feature>
<reference evidence="3 4" key="1">
    <citation type="submission" date="2019-12" db="EMBL/GenBank/DDBJ databases">
        <title>A genome sequence resource for the geographically widespread anthracnose pathogen Colletotrichum asianum.</title>
        <authorList>
            <person name="Meng Y."/>
        </authorList>
    </citation>
    <scope>NUCLEOTIDE SEQUENCE [LARGE SCALE GENOMIC DNA]</scope>
    <source>
        <strain evidence="3 4">ICMP 18580</strain>
    </source>
</reference>
<feature type="region of interest" description="Disordered" evidence="1">
    <location>
        <begin position="1"/>
        <end position="99"/>
    </location>
</feature>